<dbReference type="AlphaFoldDB" id="A0A7X1ZCD6"/>
<dbReference type="EC" id="3.1.1.24" evidence="3"/>
<sequence>MGTRWPLAPDRPAKNAKRCAGRPARPGRRREAAEAMKRTSPVHRRSVPKQPKGSCLMLFAPLPAPRAGLHYKLSGTFGAPWLVFINSLATDMRLWDPVIERIGGRFRVLTYDKRGHGLSDTPPGPWSIADLADDLLALADHLRIERFALCGISVGGLIAQDIAARAPERLSAVVFSNTGMKIGTDTVWNDRLETARTQGMGALVGPTMERWFTEPFRADPARLTPWHHMVSRSPVEGFINTGAAIRDADYTGAAPSIRVPSLVIAGDQDGGTPPALGQALAEAVPDAHLEVMEGVAHLPCVEDPDAYAVLLNTFIPEVARR</sequence>
<dbReference type="GO" id="GO:0047570">
    <property type="term" value="F:3-oxoadipate enol-lactonase activity"/>
    <property type="evidence" value="ECO:0007669"/>
    <property type="project" value="UniProtKB-EC"/>
</dbReference>
<feature type="domain" description="AB hydrolase-1" evidence="2">
    <location>
        <begin position="80"/>
        <end position="194"/>
    </location>
</feature>
<dbReference type="InterPro" id="IPR026968">
    <property type="entry name" value="PcaD/CatD"/>
</dbReference>
<dbReference type="PRINTS" id="PR00111">
    <property type="entry name" value="ABHYDROLASE"/>
</dbReference>
<dbReference type="InterPro" id="IPR000073">
    <property type="entry name" value="AB_hydrolase_1"/>
</dbReference>
<gene>
    <name evidence="3" type="primary">pcaD</name>
    <name evidence="3" type="ORF">GHC57_05520</name>
</gene>
<keyword evidence="4" id="KW-1185">Reference proteome</keyword>
<dbReference type="InterPro" id="IPR029058">
    <property type="entry name" value="AB_hydrolase_fold"/>
</dbReference>
<dbReference type="EMBL" id="WIVE01000011">
    <property type="protein sequence ID" value="MQX35975.1"/>
    <property type="molecule type" value="Genomic_DNA"/>
</dbReference>
<name>A0A7X1ZCD6_9PROT</name>
<dbReference type="Gene3D" id="3.40.50.1820">
    <property type="entry name" value="alpha/beta hydrolase"/>
    <property type="match status" value="1"/>
</dbReference>
<dbReference type="Pfam" id="PF00561">
    <property type="entry name" value="Abhydrolase_1"/>
    <property type="match status" value="1"/>
</dbReference>
<dbReference type="GO" id="GO:0042952">
    <property type="term" value="P:beta-ketoadipate pathway"/>
    <property type="evidence" value="ECO:0007669"/>
    <property type="project" value="InterPro"/>
</dbReference>
<dbReference type="PANTHER" id="PTHR43433">
    <property type="entry name" value="HYDROLASE, ALPHA/BETA FOLD FAMILY PROTEIN"/>
    <property type="match status" value="1"/>
</dbReference>
<evidence type="ECO:0000256" key="1">
    <source>
        <dbReference type="SAM" id="MobiDB-lite"/>
    </source>
</evidence>
<dbReference type="SUPFAM" id="SSF53474">
    <property type="entry name" value="alpha/beta-Hydrolases"/>
    <property type="match status" value="1"/>
</dbReference>
<reference evidence="3 4" key="1">
    <citation type="submission" date="2019-10" db="EMBL/GenBank/DDBJ databases">
        <title>Draft whole-genome sequence of the purple nonsulfur photosynthetic bacterium Roseospira navarrensis DSM 15114.</title>
        <authorList>
            <person name="Kyndt J.A."/>
            <person name="Meyer T.E."/>
        </authorList>
    </citation>
    <scope>NUCLEOTIDE SEQUENCE [LARGE SCALE GENOMIC DNA]</scope>
    <source>
        <strain evidence="3 4">DSM 15114</strain>
    </source>
</reference>
<dbReference type="Proteomes" id="UP000434582">
    <property type="component" value="Unassembled WGS sequence"/>
</dbReference>
<accession>A0A7X1ZCD6</accession>
<dbReference type="PANTHER" id="PTHR43433:SF5">
    <property type="entry name" value="AB HYDROLASE-1 DOMAIN-CONTAINING PROTEIN"/>
    <property type="match status" value="1"/>
</dbReference>
<evidence type="ECO:0000313" key="3">
    <source>
        <dbReference type="EMBL" id="MQX35975.1"/>
    </source>
</evidence>
<dbReference type="NCBIfam" id="TIGR02427">
    <property type="entry name" value="protocat_pcaD"/>
    <property type="match status" value="1"/>
</dbReference>
<dbReference type="OrthoDB" id="9801400at2"/>
<protein>
    <submittedName>
        <fullName evidence="3">3-oxoadipate enol-lactonase</fullName>
        <ecNumber evidence="3">3.1.1.24</ecNumber>
    </submittedName>
</protein>
<dbReference type="InterPro" id="IPR050471">
    <property type="entry name" value="AB_hydrolase"/>
</dbReference>
<organism evidence="3 4">
    <name type="scientific">Roseospira navarrensis</name>
    <dbReference type="NCBI Taxonomy" id="140058"/>
    <lineage>
        <taxon>Bacteria</taxon>
        <taxon>Pseudomonadati</taxon>
        <taxon>Pseudomonadota</taxon>
        <taxon>Alphaproteobacteria</taxon>
        <taxon>Rhodospirillales</taxon>
        <taxon>Rhodospirillaceae</taxon>
        <taxon>Roseospira</taxon>
    </lineage>
</organism>
<keyword evidence="3" id="KW-0378">Hydrolase</keyword>
<comment type="caution">
    <text evidence="3">The sequence shown here is derived from an EMBL/GenBank/DDBJ whole genome shotgun (WGS) entry which is preliminary data.</text>
</comment>
<evidence type="ECO:0000313" key="4">
    <source>
        <dbReference type="Proteomes" id="UP000434582"/>
    </source>
</evidence>
<proteinExistence type="predicted"/>
<evidence type="ECO:0000259" key="2">
    <source>
        <dbReference type="Pfam" id="PF00561"/>
    </source>
</evidence>
<feature type="region of interest" description="Disordered" evidence="1">
    <location>
        <begin position="1"/>
        <end position="49"/>
    </location>
</feature>
<feature type="compositionally biased region" description="Basic residues" evidence="1">
    <location>
        <begin position="14"/>
        <end position="28"/>
    </location>
</feature>